<name>A0ABR9XNI0_9SPHI</name>
<evidence type="ECO:0000313" key="4">
    <source>
        <dbReference type="Proteomes" id="UP000632774"/>
    </source>
</evidence>
<evidence type="ECO:0000256" key="1">
    <source>
        <dbReference type="SAM" id="MobiDB-lite"/>
    </source>
</evidence>
<feature type="compositionally biased region" description="Polar residues" evidence="1">
    <location>
        <begin position="26"/>
        <end position="38"/>
    </location>
</feature>
<protein>
    <recommendedName>
        <fullName evidence="5">DUF4919 domain-containing protein</fullName>
    </recommendedName>
</protein>
<comment type="caution">
    <text evidence="3">The sequence shown here is derived from an EMBL/GenBank/DDBJ whole genome shotgun (WGS) entry which is preliminary data.</text>
</comment>
<proteinExistence type="predicted"/>
<sequence>MKTAKLLILIVLLAGVVKAQRPVTKPKQTPAKSATTTVEAPPTGLPTDELFEHYVLKHADGPAPEGYGMSPNMLIPVGAYVEDLANQTKITAQLNRFLKTYLWADGSPLIYAGRTSKMINGVNVDIFLLTKTGGKDTVTLYTDLYKMAPVYPPKGFKFLTKEQLATEFAPVLAQLKAYYAMPDRYANPAAVSASFQLLSFMQSYVGLDYLMDKDYIGQLLNDVGVDFDLKAFLVRSFIFHRLEYEVTGQPNAKIKAYNAMVDDYQVAIKAHDIMLKGTLASYMVKK</sequence>
<feature type="signal peptide" evidence="2">
    <location>
        <begin position="1"/>
        <end position="19"/>
    </location>
</feature>
<accession>A0ABR9XNI0</accession>
<dbReference type="RefSeq" id="WP_194107985.1">
    <property type="nucleotide sequence ID" value="NZ_JADFFM010000002.1"/>
</dbReference>
<keyword evidence="2" id="KW-0732">Signal</keyword>
<keyword evidence="4" id="KW-1185">Reference proteome</keyword>
<evidence type="ECO:0000256" key="2">
    <source>
        <dbReference type="SAM" id="SignalP"/>
    </source>
</evidence>
<feature type="chain" id="PRO_5045754969" description="DUF4919 domain-containing protein" evidence="2">
    <location>
        <begin position="20"/>
        <end position="286"/>
    </location>
</feature>
<dbReference type="EMBL" id="JADFFM010000002">
    <property type="protein sequence ID" value="MBE9668590.1"/>
    <property type="molecule type" value="Genomic_DNA"/>
</dbReference>
<feature type="region of interest" description="Disordered" evidence="1">
    <location>
        <begin position="23"/>
        <end position="42"/>
    </location>
</feature>
<evidence type="ECO:0008006" key="5">
    <source>
        <dbReference type="Google" id="ProtNLM"/>
    </source>
</evidence>
<dbReference type="Proteomes" id="UP000632774">
    <property type="component" value="Unassembled WGS sequence"/>
</dbReference>
<gene>
    <name evidence="3" type="ORF">IRJ18_19630</name>
</gene>
<evidence type="ECO:0000313" key="3">
    <source>
        <dbReference type="EMBL" id="MBE9668590.1"/>
    </source>
</evidence>
<reference evidence="3 4" key="1">
    <citation type="submission" date="2020-10" db="EMBL/GenBank/DDBJ databases">
        <title>Mucilaginibacter mali sp. nov., isolated from rhizosphere soil of apple orchard.</title>
        <authorList>
            <person name="Lee J.-S."/>
            <person name="Kim H.S."/>
            <person name="Kim J.-S."/>
        </authorList>
    </citation>
    <scope>NUCLEOTIDE SEQUENCE [LARGE SCALE GENOMIC DNA]</scope>
    <source>
        <strain evidence="3 4">KCTC 23157</strain>
    </source>
</reference>
<organism evidence="3 4">
    <name type="scientific">Mucilaginibacter boryungensis</name>
    <dbReference type="NCBI Taxonomy" id="768480"/>
    <lineage>
        <taxon>Bacteria</taxon>
        <taxon>Pseudomonadati</taxon>
        <taxon>Bacteroidota</taxon>
        <taxon>Sphingobacteriia</taxon>
        <taxon>Sphingobacteriales</taxon>
        <taxon>Sphingobacteriaceae</taxon>
        <taxon>Mucilaginibacter</taxon>
    </lineage>
</organism>